<keyword evidence="2" id="KW-1185">Reference proteome</keyword>
<dbReference type="Proteomes" id="UP001230649">
    <property type="component" value="Unassembled WGS sequence"/>
</dbReference>
<reference evidence="1" key="1">
    <citation type="submission" date="2023-04" db="EMBL/GenBank/DDBJ databases">
        <title>Draft Genome sequencing of Naganishia species isolated from polar environments using Oxford Nanopore Technology.</title>
        <authorList>
            <person name="Leo P."/>
            <person name="Venkateswaran K."/>
        </authorList>
    </citation>
    <scope>NUCLEOTIDE SEQUENCE</scope>
    <source>
        <strain evidence="1">MNA-CCFEE 5262</strain>
    </source>
</reference>
<organism evidence="1 2">
    <name type="scientific">Naganishia adeliensis</name>
    <dbReference type="NCBI Taxonomy" id="92952"/>
    <lineage>
        <taxon>Eukaryota</taxon>
        <taxon>Fungi</taxon>
        <taxon>Dikarya</taxon>
        <taxon>Basidiomycota</taxon>
        <taxon>Agaricomycotina</taxon>
        <taxon>Tremellomycetes</taxon>
        <taxon>Filobasidiales</taxon>
        <taxon>Filobasidiaceae</taxon>
        <taxon>Naganishia</taxon>
    </lineage>
</organism>
<accession>A0ACC2WSL7</accession>
<name>A0ACC2WSL7_9TREE</name>
<gene>
    <name evidence="1" type="ORF">QFC20_001680</name>
</gene>
<proteinExistence type="predicted"/>
<sequence>MNRRLRAIHTSAHVLSPAAGKKPTPRYNFNTGLEWEHEAQDTREESARFRRVTAREVKGRREEGRRVRMLVRDWVDDSLYNQHYGYFSKQATIFSSSPTPTSPGIDIPHHPNLTSFQEAIAEAYERSYGADEGAGDAVALSGKGGKGGLGRQVWHTPTELFRPHYSRIVARALLSHYKLHHYPYTDLQIYEIGAGNGSLMVDIMTFLREEHPEVYERTRYEIIEISGPLAERQRARAEEAGLEVELVAGKRREGRSGAQVRIQNVDFFEWQGSSRDACYFVALEVFDNFAHDMIRYDMDTLEPLQAVVSIDATGDYSLLYEPVTDPAIRRYLGYRRLIYTSLPFAPNLSAPEFIPTKQMMFLEKLRETLPFHRLLVSDFDALPDAVPGRNGPVVQTRYNGEMVPCETFLVKPGYFDIFFPTDLIGVRGFKHRHVGVYDHAEFLTHFGGDEELAGTTTKDGDNVMLSMYKNVKFMF</sequence>
<protein>
    <submittedName>
        <fullName evidence="1">Uncharacterized protein</fullName>
    </submittedName>
</protein>
<dbReference type="EMBL" id="JASBWS010000010">
    <property type="protein sequence ID" value="KAJ9114164.1"/>
    <property type="molecule type" value="Genomic_DNA"/>
</dbReference>
<comment type="caution">
    <text evidence="1">The sequence shown here is derived from an EMBL/GenBank/DDBJ whole genome shotgun (WGS) entry which is preliminary data.</text>
</comment>
<evidence type="ECO:0000313" key="1">
    <source>
        <dbReference type="EMBL" id="KAJ9114164.1"/>
    </source>
</evidence>
<evidence type="ECO:0000313" key="2">
    <source>
        <dbReference type="Proteomes" id="UP001230649"/>
    </source>
</evidence>